<reference evidence="1 2" key="1">
    <citation type="submission" date="2023-09" db="EMBL/GenBank/DDBJ databases">
        <authorList>
            <person name="Wang M."/>
        </authorList>
    </citation>
    <scope>NUCLEOTIDE SEQUENCE [LARGE SCALE GENOMIC DNA]</scope>
    <source>
        <strain evidence="1">GT-2023</strain>
        <tissue evidence="1">Liver</tissue>
    </source>
</reference>
<organism evidence="1 2">
    <name type="scientific">Cirrhinus molitorella</name>
    <name type="common">mud carp</name>
    <dbReference type="NCBI Taxonomy" id="172907"/>
    <lineage>
        <taxon>Eukaryota</taxon>
        <taxon>Metazoa</taxon>
        <taxon>Chordata</taxon>
        <taxon>Craniata</taxon>
        <taxon>Vertebrata</taxon>
        <taxon>Euteleostomi</taxon>
        <taxon>Actinopterygii</taxon>
        <taxon>Neopterygii</taxon>
        <taxon>Teleostei</taxon>
        <taxon>Ostariophysi</taxon>
        <taxon>Cypriniformes</taxon>
        <taxon>Cyprinidae</taxon>
        <taxon>Labeoninae</taxon>
        <taxon>Labeonini</taxon>
        <taxon>Cirrhinus</taxon>
    </lineage>
</organism>
<proteinExistence type="predicted"/>
<comment type="caution">
    <text evidence="1">The sequence shown here is derived from an EMBL/GenBank/DDBJ whole genome shotgun (WGS) entry which is preliminary data.</text>
</comment>
<protein>
    <submittedName>
        <fullName evidence="1">Uncharacterized protein</fullName>
    </submittedName>
</protein>
<evidence type="ECO:0000313" key="2">
    <source>
        <dbReference type="Proteomes" id="UP001558613"/>
    </source>
</evidence>
<gene>
    <name evidence="1" type="ORF">QQF64_029771</name>
</gene>
<sequence length="71" mass="7938">MCSPGKEERKYGHQEEPYCPVGTGRMLCPQTQLVPARGSLDVSYHSRSALFTFAWGTTCSHGDRTHRHLSS</sequence>
<name>A0ABR3N1F6_9TELE</name>
<accession>A0ABR3N1F6</accession>
<evidence type="ECO:0000313" key="1">
    <source>
        <dbReference type="EMBL" id="KAL1270755.1"/>
    </source>
</evidence>
<keyword evidence="2" id="KW-1185">Reference proteome</keyword>
<dbReference type="EMBL" id="JAYMGO010000007">
    <property type="protein sequence ID" value="KAL1270755.1"/>
    <property type="molecule type" value="Genomic_DNA"/>
</dbReference>
<dbReference type="Proteomes" id="UP001558613">
    <property type="component" value="Unassembled WGS sequence"/>
</dbReference>